<dbReference type="PANTHER" id="PTHR45773">
    <property type="entry name" value="SLIT AND NTRK-LIKE PROTEIN 4-RELATED"/>
    <property type="match status" value="1"/>
</dbReference>
<dbReference type="PANTHER" id="PTHR45773:SF10">
    <property type="match status" value="1"/>
</dbReference>
<dbReference type="AlphaFoldDB" id="A0A3M7SN02"/>
<dbReference type="GO" id="GO:0007409">
    <property type="term" value="P:axonogenesis"/>
    <property type="evidence" value="ECO:0007669"/>
    <property type="project" value="TreeGrafter"/>
</dbReference>
<keyword evidence="5" id="KW-0472">Membrane</keyword>
<dbReference type="Pfam" id="PF13855">
    <property type="entry name" value="LRR_8"/>
    <property type="match status" value="1"/>
</dbReference>
<keyword evidence="3" id="KW-0732">Signal</keyword>
<dbReference type="GO" id="GO:0051965">
    <property type="term" value="P:positive regulation of synapse assembly"/>
    <property type="evidence" value="ECO:0007669"/>
    <property type="project" value="TreeGrafter"/>
</dbReference>
<dbReference type="Proteomes" id="UP000276133">
    <property type="component" value="Unassembled WGS sequence"/>
</dbReference>
<name>A0A3M7SN02_BRAPC</name>
<dbReference type="InterPro" id="IPR001611">
    <property type="entry name" value="Leu-rich_rpt"/>
</dbReference>
<dbReference type="Gene3D" id="3.80.10.10">
    <property type="entry name" value="Ribonuclease Inhibitor"/>
    <property type="match status" value="1"/>
</dbReference>
<dbReference type="SUPFAM" id="SSF52058">
    <property type="entry name" value="L domain-like"/>
    <property type="match status" value="1"/>
</dbReference>
<keyword evidence="4" id="KW-1133">Transmembrane helix</keyword>
<comment type="subcellular location">
    <subcellularLocation>
        <location evidence="1">Membrane</location>
        <topology evidence="1">Single-pass type I membrane protein</topology>
    </subcellularLocation>
</comment>
<dbReference type="STRING" id="10195.A0A3M7SN02"/>
<proteinExistence type="predicted"/>
<evidence type="ECO:0000256" key="4">
    <source>
        <dbReference type="ARBA" id="ARBA00022989"/>
    </source>
</evidence>
<evidence type="ECO:0000256" key="3">
    <source>
        <dbReference type="ARBA" id="ARBA00022729"/>
    </source>
</evidence>
<evidence type="ECO:0000256" key="5">
    <source>
        <dbReference type="ARBA" id="ARBA00023136"/>
    </source>
</evidence>
<organism evidence="6 7">
    <name type="scientific">Brachionus plicatilis</name>
    <name type="common">Marine rotifer</name>
    <name type="synonym">Brachionus muelleri</name>
    <dbReference type="NCBI Taxonomy" id="10195"/>
    <lineage>
        <taxon>Eukaryota</taxon>
        <taxon>Metazoa</taxon>
        <taxon>Spiralia</taxon>
        <taxon>Gnathifera</taxon>
        <taxon>Rotifera</taxon>
        <taxon>Eurotatoria</taxon>
        <taxon>Monogononta</taxon>
        <taxon>Pseudotrocha</taxon>
        <taxon>Ploima</taxon>
        <taxon>Brachionidae</taxon>
        <taxon>Brachionus</taxon>
    </lineage>
</organism>
<keyword evidence="6" id="KW-0808">Transferase</keyword>
<reference evidence="6 7" key="1">
    <citation type="journal article" date="2018" name="Sci. Rep.">
        <title>Genomic signatures of local adaptation to the degree of environmental predictability in rotifers.</title>
        <authorList>
            <person name="Franch-Gras L."/>
            <person name="Hahn C."/>
            <person name="Garcia-Roger E.M."/>
            <person name="Carmona M.J."/>
            <person name="Serra M."/>
            <person name="Gomez A."/>
        </authorList>
    </citation>
    <scope>NUCLEOTIDE SEQUENCE [LARGE SCALE GENOMIC DNA]</scope>
    <source>
        <strain evidence="6">HYR1</strain>
    </source>
</reference>
<dbReference type="GO" id="GO:0016301">
    <property type="term" value="F:kinase activity"/>
    <property type="evidence" value="ECO:0007669"/>
    <property type="project" value="UniProtKB-KW"/>
</dbReference>
<dbReference type="EMBL" id="REGN01001096">
    <property type="protein sequence ID" value="RNA37082.1"/>
    <property type="molecule type" value="Genomic_DNA"/>
</dbReference>
<dbReference type="GO" id="GO:0016020">
    <property type="term" value="C:membrane"/>
    <property type="evidence" value="ECO:0007669"/>
    <property type="project" value="UniProtKB-SubCell"/>
</dbReference>
<evidence type="ECO:0000256" key="1">
    <source>
        <dbReference type="ARBA" id="ARBA00004479"/>
    </source>
</evidence>
<dbReference type="InterPro" id="IPR032675">
    <property type="entry name" value="LRR_dom_sf"/>
</dbReference>
<sequence>MEKFKLQNYSSDSLINLDNFSLFYKFCFVLPENKYELSLGKLIVTNCYVPNKVKENLKFKHLKQLYNCVELSSKELIMENLIYSLIESNLSENTDIIDLSCSEKNALKNFKLEFSQNSDFSIGDFDILEKMVVKRNIASCELRFHNQKCISQSVLSNFVQVKSLHIFLNRSNNYDPNLFENFNNLQHLTISDLNDMVLRKNLFTGLKKLKSLKIESSMVKIIENCCFENLKNLERLDLEIDGFNQIEKSNFYGLNKLKDMSITLNLVEGIQNDVFEYIPDLRWLKIRVKSSNQDDFLNSLDFYVQNLKLIIMDSSKFFDYEASKLINFQREREQKMMKL</sequence>
<gene>
    <name evidence="6" type="ORF">BpHYR1_046205</name>
</gene>
<evidence type="ECO:0000256" key="2">
    <source>
        <dbReference type="ARBA" id="ARBA00022692"/>
    </source>
</evidence>
<protein>
    <submittedName>
        <fullName evidence="6">TKL kinase</fullName>
    </submittedName>
</protein>
<keyword evidence="6" id="KW-0418">Kinase</keyword>
<keyword evidence="2" id="KW-0812">Transmembrane</keyword>
<accession>A0A3M7SN02</accession>
<comment type="caution">
    <text evidence="6">The sequence shown here is derived from an EMBL/GenBank/DDBJ whole genome shotgun (WGS) entry which is preliminary data.</text>
</comment>
<dbReference type="OrthoDB" id="1741314at2759"/>
<evidence type="ECO:0000313" key="6">
    <source>
        <dbReference type="EMBL" id="RNA37082.1"/>
    </source>
</evidence>
<keyword evidence="7" id="KW-1185">Reference proteome</keyword>
<evidence type="ECO:0000313" key="7">
    <source>
        <dbReference type="Proteomes" id="UP000276133"/>
    </source>
</evidence>